<gene>
    <name evidence="1" type="primary">orf114D</name>
</gene>
<dbReference type="EMBL" id="MW538937">
    <property type="protein sequence ID" value="UBU98436.1"/>
    <property type="molecule type" value="Genomic_DNA"/>
</dbReference>
<sequence>MVDPLVLQLSIKIIGNIKPNFPNWGSFLFSTWLHSNKKKSPCVHALFRAAKRWLRPSPLPLHPTYYLRSKLDWEEGFLWGGGGGWTTRMMCWMQPCLCTTTLAREPKPRLYLSQ</sequence>
<proteinExistence type="predicted"/>
<accession>A0A8K1I7R3</accession>
<dbReference type="RefSeq" id="YP_010218623.1">
    <property type="nucleotide sequence ID" value="NC_058917.1"/>
</dbReference>
<protein>
    <submittedName>
        <fullName evidence="1">Uncharacterized protein</fullName>
    </submittedName>
</protein>
<dbReference type="AlphaFoldDB" id="A0A8K1I7R3"/>
<geneLocation type="mitochondrion" evidence="1"/>
<dbReference type="GeneID" id="68665097"/>
<name>A0A8K1I7R3_9PEZI</name>
<organism evidence="1">
    <name type="scientific">Morchella brunnea</name>
    <dbReference type="NCBI Taxonomy" id="1174671"/>
    <lineage>
        <taxon>Eukaryota</taxon>
        <taxon>Fungi</taxon>
        <taxon>Dikarya</taxon>
        <taxon>Ascomycota</taxon>
        <taxon>Pezizomycotina</taxon>
        <taxon>Pezizomycetes</taxon>
        <taxon>Pezizales</taxon>
        <taxon>Morchellaceae</taxon>
        <taxon>Morchella</taxon>
    </lineage>
</organism>
<keyword evidence="1" id="KW-0496">Mitochondrion</keyword>
<reference evidence="1" key="1">
    <citation type="submission" date="2021-01" db="EMBL/GenBank/DDBJ databases">
        <authorList>
            <person name="Sun H.-H."/>
            <person name="Zhang S."/>
            <person name="Zhang Y.-J."/>
        </authorList>
    </citation>
    <scope>NUCLEOTIDE SEQUENCE</scope>
    <source>
        <strain evidence="1">CMM1</strain>
    </source>
</reference>
<evidence type="ECO:0000313" key="1">
    <source>
        <dbReference type="EMBL" id="UBU98436.1"/>
    </source>
</evidence>